<feature type="transmembrane region" description="Helical" evidence="5">
    <location>
        <begin position="131"/>
        <end position="150"/>
    </location>
</feature>
<evidence type="ECO:0000259" key="6">
    <source>
        <dbReference type="PROSITE" id="PS50850"/>
    </source>
</evidence>
<feature type="transmembrane region" description="Helical" evidence="5">
    <location>
        <begin position="265"/>
        <end position="285"/>
    </location>
</feature>
<feature type="transmembrane region" description="Helical" evidence="5">
    <location>
        <begin position="98"/>
        <end position="119"/>
    </location>
</feature>
<name>A0A845QF99_9HYPH</name>
<keyword evidence="3 5" id="KW-0472">Membrane</keyword>
<dbReference type="PANTHER" id="PTHR23521:SF3">
    <property type="entry name" value="MFS TRANSPORTER"/>
    <property type="match status" value="1"/>
</dbReference>
<dbReference type="AlphaFoldDB" id="A0A845QF99"/>
<feature type="region of interest" description="Disordered" evidence="4">
    <location>
        <begin position="388"/>
        <end position="438"/>
    </location>
</feature>
<feature type="domain" description="Major facilitator superfamily (MFS) profile" evidence="6">
    <location>
        <begin position="199"/>
        <end position="438"/>
    </location>
</feature>
<keyword evidence="2 5" id="KW-1133">Transmembrane helix</keyword>
<feature type="transmembrane region" description="Helical" evidence="5">
    <location>
        <begin position="235"/>
        <end position="253"/>
    </location>
</feature>
<dbReference type="GeneID" id="300654336"/>
<feature type="transmembrane region" description="Helical" evidence="5">
    <location>
        <begin position="321"/>
        <end position="346"/>
    </location>
</feature>
<comment type="caution">
    <text evidence="7">The sequence shown here is derived from an EMBL/GenBank/DDBJ whole genome shotgun (WGS) entry which is preliminary data.</text>
</comment>
<evidence type="ECO:0000256" key="1">
    <source>
        <dbReference type="ARBA" id="ARBA00022692"/>
    </source>
</evidence>
<sequence length="438" mass="45825">MRKSVLPITVLLVSTLLMYLAAGQQGLLVPIRASLEGYSDVIIGFMGTAYALGFVSGCYLIPIALRRVGYIRTFGVIASLAAASMLLQGMIIEAVMWFAARFVIGFSIAGSAMVIESWLNSRVTNDTRGGVFSVYMIIYLGAITAGQMSLTLFDPMQITLFVVAGLLFSISHIPTALTRLPAPEPPEQVSLNLRSIINLSPVGAVSVFLIGMANGAFGTLGPVFAQNLGFASGDIAIFMSLALVAGALAQWPFGRISDQMDRRKVIGGVAFLGSAAGVLMALFAVPGALTFLLVVMFGAAAYSLYGLAVAHANDHADPSDFVSVSGSLLLLFGIGSAIGPICAAYLTNVLGMSAEFIFVSAMHFILGAYAFYRIGQRAAVPEEEKEDFVGMARPTSPVAAEFDPRGEEVEEGDTEEDTVPPASSSASTPIGGAASPAS</sequence>
<gene>
    <name evidence="7" type="ORF">GTQ45_13865</name>
</gene>
<dbReference type="InterPro" id="IPR020846">
    <property type="entry name" value="MFS_dom"/>
</dbReference>
<feature type="transmembrane region" description="Helical" evidence="5">
    <location>
        <begin position="41"/>
        <end position="61"/>
    </location>
</feature>
<reference evidence="7 8" key="1">
    <citation type="journal article" date="2016" name="Int. J. Syst. Evol. Microbiol.">
        <title>Pyruvatibacter mobilis gen. nov., sp. nov., a marine bacterium from the culture broth of Picochlorum sp. 122.</title>
        <authorList>
            <person name="Wang G."/>
            <person name="Tang M."/>
            <person name="Wu H."/>
            <person name="Dai S."/>
            <person name="Li T."/>
            <person name="Chen C."/>
            <person name="He H."/>
            <person name="Fan J."/>
            <person name="Xiang W."/>
            <person name="Li X."/>
        </authorList>
    </citation>
    <scope>NUCLEOTIDE SEQUENCE [LARGE SCALE GENOMIC DNA]</scope>
    <source>
        <strain evidence="7 8">GYP-11</strain>
    </source>
</reference>
<dbReference type="PANTHER" id="PTHR23521">
    <property type="entry name" value="TRANSPORTER MFS SUPERFAMILY"/>
    <property type="match status" value="1"/>
</dbReference>
<evidence type="ECO:0000256" key="2">
    <source>
        <dbReference type="ARBA" id="ARBA00022989"/>
    </source>
</evidence>
<feature type="transmembrane region" description="Helical" evidence="5">
    <location>
        <begin position="196"/>
        <end position="215"/>
    </location>
</feature>
<keyword evidence="8" id="KW-1185">Reference proteome</keyword>
<evidence type="ECO:0000256" key="4">
    <source>
        <dbReference type="SAM" id="MobiDB-lite"/>
    </source>
</evidence>
<evidence type="ECO:0000313" key="7">
    <source>
        <dbReference type="EMBL" id="NBG96820.1"/>
    </source>
</evidence>
<feature type="transmembrane region" description="Helical" evidence="5">
    <location>
        <begin position="156"/>
        <end position="175"/>
    </location>
</feature>
<dbReference type="EMBL" id="WXYQ01000012">
    <property type="protein sequence ID" value="NBG96820.1"/>
    <property type="molecule type" value="Genomic_DNA"/>
</dbReference>
<dbReference type="InterPro" id="IPR011701">
    <property type="entry name" value="MFS"/>
</dbReference>
<dbReference type="GO" id="GO:0005886">
    <property type="term" value="C:plasma membrane"/>
    <property type="evidence" value="ECO:0007669"/>
    <property type="project" value="TreeGrafter"/>
</dbReference>
<organism evidence="7 8">
    <name type="scientific">Pyruvatibacter mobilis</name>
    <dbReference type="NCBI Taxonomy" id="1712261"/>
    <lineage>
        <taxon>Bacteria</taxon>
        <taxon>Pseudomonadati</taxon>
        <taxon>Pseudomonadota</taxon>
        <taxon>Alphaproteobacteria</taxon>
        <taxon>Hyphomicrobiales</taxon>
        <taxon>Parvibaculaceae</taxon>
        <taxon>Pyruvatibacter</taxon>
    </lineage>
</organism>
<dbReference type="GO" id="GO:0022857">
    <property type="term" value="F:transmembrane transporter activity"/>
    <property type="evidence" value="ECO:0007669"/>
    <property type="project" value="InterPro"/>
</dbReference>
<keyword evidence="1 5" id="KW-0812">Transmembrane</keyword>
<dbReference type="RefSeq" id="WP_160588837.1">
    <property type="nucleotide sequence ID" value="NZ_BMHN01000001.1"/>
</dbReference>
<evidence type="ECO:0000256" key="5">
    <source>
        <dbReference type="SAM" id="Phobius"/>
    </source>
</evidence>
<feature type="transmembrane region" description="Helical" evidence="5">
    <location>
        <begin position="352"/>
        <end position="372"/>
    </location>
</feature>
<protein>
    <submittedName>
        <fullName evidence="7">MFS transporter</fullName>
    </submittedName>
</protein>
<dbReference type="OrthoDB" id="9810614at2"/>
<evidence type="ECO:0000313" key="8">
    <source>
        <dbReference type="Proteomes" id="UP000470384"/>
    </source>
</evidence>
<dbReference type="InterPro" id="IPR047200">
    <property type="entry name" value="MFS_YcaD-like"/>
</dbReference>
<dbReference type="Gene3D" id="1.20.1250.20">
    <property type="entry name" value="MFS general substrate transporter like domains"/>
    <property type="match status" value="2"/>
</dbReference>
<feature type="compositionally biased region" description="Acidic residues" evidence="4">
    <location>
        <begin position="408"/>
        <end position="418"/>
    </location>
</feature>
<feature type="transmembrane region" description="Helical" evidence="5">
    <location>
        <begin position="291"/>
        <end position="309"/>
    </location>
</feature>
<dbReference type="PROSITE" id="PS50850">
    <property type="entry name" value="MFS"/>
    <property type="match status" value="1"/>
</dbReference>
<evidence type="ECO:0000256" key="3">
    <source>
        <dbReference type="ARBA" id="ARBA00023136"/>
    </source>
</evidence>
<dbReference type="CDD" id="cd17477">
    <property type="entry name" value="MFS_YcaD_like"/>
    <property type="match status" value="1"/>
</dbReference>
<dbReference type="Pfam" id="PF07690">
    <property type="entry name" value="MFS_1"/>
    <property type="match status" value="1"/>
</dbReference>
<feature type="compositionally biased region" description="Low complexity" evidence="4">
    <location>
        <begin position="419"/>
        <end position="438"/>
    </location>
</feature>
<dbReference type="InterPro" id="IPR036259">
    <property type="entry name" value="MFS_trans_sf"/>
</dbReference>
<proteinExistence type="predicted"/>
<dbReference type="Proteomes" id="UP000470384">
    <property type="component" value="Unassembled WGS sequence"/>
</dbReference>
<dbReference type="SUPFAM" id="SSF103473">
    <property type="entry name" value="MFS general substrate transporter"/>
    <property type="match status" value="1"/>
</dbReference>
<feature type="transmembrane region" description="Helical" evidence="5">
    <location>
        <begin position="73"/>
        <end position="92"/>
    </location>
</feature>
<accession>A0A845QF99</accession>